<keyword evidence="2" id="KW-0540">Nuclease</keyword>
<dbReference type="Pfam" id="PF00565">
    <property type="entry name" value="SNase"/>
    <property type="match status" value="1"/>
</dbReference>
<keyword evidence="9" id="KW-1185">Reference proteome</keyword>
<keyword evidence="3" id="KW-0255">Endonuclease</keyword>
<comment type="caution">
    <text evidence="8">The sequence shown here is derived from an EMBL/GenBank/DDBJ whole genome shotgun (WGS) entry which is preliminary data.</text>
</comment>
<dbReference type="InterPro" id="IPR035437">
    <property type="entry name" value="SNase_OB-fold_sf"/>
</dbReference>
<evidence type="ECO:0000256" key="6">
    <source>
        <dbReference type="SAM" id="Phobius"/>
    </source>
</evidence>
<dbReference type="Gene3D" id="2.40.50.90">
    <property type="match status" value="1"/>
</dbReference>
<dbReference type="PANTHER" id="PTHR12302">
    <property type="entry name" value="EBNA2 BINDING PROTEIN P100"/>
    <property type="match status" value="1"/>
</dbReference>
<evidence type="ECO:0000256" key="3">
    <source>
        <dbReference type="ARBA" id="ARBA00022759"/>
    </source>
</evidence>
<dbReference type="GO" id="GO:0016787">
    <property type="term" value="F:hydrolase activity"/>
    <property type="evidence" value="ECO:0007669"/>
    <property type="project" value="UniProtKB-KW"/>
</dbReference>
<protein>
    <recommendedName>
        <fullName evidence="7">TNase-like domain-containing protein</fullName>
    </recommendedName>
</protein>
<keyword evidence="4" id="KW-0378">Hydrolase</keyword>
<dbReference type="PANTHER" id="PTHR12302:SF3">
    <property type="entry name" value="SERINE_THREONINE-PROTEIN KINASE 31"/>
    <property type="match status" value="1"/>
</dbReference>
<reference evidence="8" key="2">
    <citation type="submission" date="2023-02" db="EMBL/GenBank/DDBJ databases">
        <authorList>
            <consortium name="DOE Joint Genome Institute"/>
            <person name="Mondo S.J."/>
            <person name="Chang Y."/>
            <person name="Wang Y."/>
            <person name="Ahrendt S."/>
            <person name="Andreopoulos W."/>
            <person name="Barry K."/>
            <person name="Beard J."/>
            <person name="Benny G.L."/>
            <person name="Blankenship S."/>
            <person name="Bonito G."/>
            <person name="Cuomo C."/>
            <person name="Desiro A."/>
            <person name="Gervers K.A."/>
            <person name="Hundley H."/>
            <person name="Kuo A."/>
            <person name="LaButti K."/>
            <person name="Lang B.F."/>
            <person name="Lipzen A."/>
            <person name="O'Donnell K."/>
            <person name="Pangilinan J."/>
            <person name="Reynolds N."/>
            <person name="Sandor L."/>
            <person name="Smith M.W."/>
            <person name="Tsang A."/>
            <person name="Grigoriev I.V."/>
            <person name="Stajich J.E."/>
            <person name="Spatafora J.W."/>
        </authorList>
    </citation>
    <scope>NUCLEOTIDE SEQUENCE</scope>
    <source>
        <strain evidence="8">RSA 2281</strain>
    </source>
</reference>
<dbReference type="SUPFAM" id="SSF50199">
    <property type="entry name" value="Staphylococcal nuclease"/>
    <property type="match status" value="1"/>
</dbReference>
<dbReference type="SMART" id="SM00318">
    <property type="entry name" value="SNc"/>
    <property type="match status" value="1"/>
</dbReference>
<evidence type="ECO:0000259" key="7">
    <source>
        <dbReference type="PROSITE" id="PS50830"/>
    </source>
</evidence>
<dbReference type="PROSITE" id="PS50830">
    <property type="entry name" value="TNASE_3"/>
    <property type="match status" value="1"/>
</dbReference>
<keyword evidence="6" id="KW-0812">Transmembrane</keyword>
<dbReference type="GO" id="GO:0004519">
    <property type="term" value="F:endonuclease activity"/>
    <property type="evidence" value="ECO:0007669"/>
    <property type="project" value="UniProtKB-KW"/>
</dbReference>
<evidence type="ECO:0000256" key="5">
    <source>
        <dbReference type="ARBA" id="ARBA00022837"/>
    </source>
</evidence>
<feature type="transmembrane region" description="Helical" evidence="6">
    <location>
        <begin position="17"/>
        <end position="36"/>
    </location>
</feature>
<dbReference type="InterPro" id="IPR016071">
    <property type="entry name" value="Staphylococal_nuclease_OB-fold"/>
</dbReference>
<evidence type="ECO:0000313" key="8">
    <source>
        <dbReference type="EMBL" id="KAI9249418.1"/>
    </source>
</evidence>
<reference evidence="8" key="1">
    <citation type="journal article" date="2022" name="IScience">
        <title>Evolution of zygomycete secretomes and the origins of terrestrial fungal ecologies.</title>
        <authorList>
            <person name="Chang Y."/>
            <person name="Wang Y."/>
            <person name="Mondo S."/>
            <person name="Ahrendt S."/>
            <person name="Andreopoulos W."/>
            <person name="Barry K."/>
            <person name="Beard J."/>
            <person name="Benny G.L."/>
            <person name="Blankenship S."/>
            <person name="Bonito G."/>
            <person name="Cuomo C."/>
            <person name="Desiro A."/>
            <person name="Gervers K.A."/>
            <person name="Hundley H."/>
            <person name="Kuo A."/>
            <person name="LaButti K."/>
            <person name="Lang B.F."/>
            <person name="Lipzen A."/>
            <person name="O'Donnell K."/>
            <person name="Pangilinan J."/>
            <person name="Reynolds N."/>
            <person name="Sandor L."/>
            <person name="Smith M.E."/>
            <person name="Tsang A."/>
            <person name="Grigoriev I.V."/>
            <person name="Stajich J.E."/>
            <person name="Spatafora J.W."/>
        </authorList>
    </citation>
    <scope>NUCLEOTIDE SEQUENCE</scope>
    <source>
        <strain evidence="8">RSA 2281</strain>
    </source>
</reference>
<evidence type="ECO:0000256" key="2">
    <source>
        <dbReference type="ARBA" id="ARBA00022722"/>
    </source>
</evidence>
<evidence type="ECO:0000256" key="1">
    <source>
        <dbReference type="ARBA" id="ARBA00005435"/>
    </source>
</evidence>
<feature type="domain" description="TNase-like" evidence="7">
    <location>
        <begin position="59"/>
        <end position="215"/>
    </location>
</feature>
<comment type="similarity">
    <text evidence="1">Belongs to the LCL3 family.</text>
</comment>
<keyword evidence="6" id="KW-1133">Transmembrane helix</keyword>
<proteinExistence type="inferred from homology"/>
<dbReference type="GO" id="GO:0005739">
    <property type="term" value="C:mitochondrion"/>
    <property type="evidence" value="ECO:0007669"/>
    <property type="project" value="TreeGrafter"/>
</dbReference>
<keyword evidence="6" id="KW-0472">Membrane</keyword>
<keyword evidence="5" id="KW-0106">Calcium</keyword>
<accession>A0AAD5JQR5</accession>
<evidence type="ECO:0000256" key="4">
    <source>
        <dbReference type="ARBA" id="ARBA00022801"/>
    </source>
</evidence>
<sequence>MPRNEDLTWADEVVQKIWRPTAIIVGIGLPISYIVYTRVIGKRFPTSSHIPPEVFSRQQVIRGRAVSVGDSDNFRLYHTPGLGWGWARKVPTTRKELAKQTIPIRIAGVDAPEGAHFGMPAQPLSKEAKELLTSMVLGRNVKVRLLSRDQYGRAVSMVYVRNPPFYRLKNVSEEMLKAGMANIYTAKGAQYGKELQTLEKAEARAKLLKKGIWGLKDFVSPGEHKAKYL</sequence>
<organism evidence="8 9">
    <name type="scientific">Phascolomyces articulosus</name>
    <dbReference type="NCBI Taxonomy" id="60185"/>
    <lineage>
        <taxon>Eukaryota</taxon>
        <taxon>Fungi</taxon>
        <taxon>Fungi incertae sedis</taxon>
        <taxon>Mucoromycota</taxon>
        <taxon>Mucoromycotina</taxon>
        <taxon>Mucoromycetes</taxon>
        <taxon>Mucorales</taxon>
        <taxon>Lichtheimiaceae</taxon>
        <taxon>Phascolomyces</taxon>
    </lineage>
</organism>
<name>A0AAD5JQR5_9FUNG</name>
<gene>
    <name evidence="8" type="ORF">BDA99DRAFT_523737</name>
</gene>
<dbReference type="EMBL" id="JAIXMP010000035">
    <property type="protein sequence ID" value="KAI9249418.1"/>
    <property type="molecule type" value="Genomic_DNA"/>
</dbReference>
<dbReference type="AlphaFoldDB" id="A0AAD5JQR5"/>
<evidence type="ECO:0000313" key="9">
    <source>
        <dbReference type="Proteomes" id="UP001209540"/>
    </source>
</evidence>
<dbReference type="Proteomes" id="UP001209540">
    <property type="component" value="Unassembled WGS sequence"/>
</dbReference>